<dbReference type="GO" id="GO:0009279">
    <property type="term" value="C:cell outer membrane"/>
    <property type="evidence" value="ECO:0007669"/>
    <property type="project" value="UniProtKB-SubCell"/>
</dbReference>
<dbReference type="EMBL" id="CAJRAF010000002">
    <property type="protein sequence ID" value="CAG5008180.1"/>
    <property type="molecule type" value="Genomic_DNA"/>
</dbReference>
<evidence type="ECO:0000256" key="4">
    <source>
        <dbReference type="ARBA" id="ARBA00023136"/>
    </source>
</evidence>
<dbReference type="Pfam" id="PF07980">
    <property type="entry name" value="SusD_RagB"/>
    <property type="match status" value="1"/>
</dbReference>
<evidence type="ECO:0008006" key="10">
    <source>
        <dbReference type="Google" id="ProtNLM"/>
    </source>
</evidence>
<accession>A0A916JIV0</accession>
<organism evidence="8 9">
    <name type="scientific">Dyadobacter helix</name>
    <dbReference type="NCBI Taxonomy" id="2822344"/>
    <lineage>
        <taxon>Bacteria</taxon>
        <taxon>Pseudomonadati</taxon>
        <taxon>Bacteroidota</taxon>
        <taxon>Cytophagia</taxon>
        <taxon>Cytophagales</taxon>
        <taxon>Spirosomataceae</taxon>
        <taxon>Dyadobacter</taxon>
    </lineage>
</organism>
<gene>
    <name evidence="8" type="ORF">DYBT9275_04211</name>
</gene>
<feature type="domain" description="SusD-like N-terminal" evidence="7">
    <location>
        <begin position="44"/>
        <end position="226"/>
    </location>
</feature>
<dbReference type="Pfam" id="PF14322">
    <property type="entry name" value="SusD-like_3"/>
    <property type="match status" value="1"/>
</dbReference>
<dbReference type="InterPro" id="IPR012944">
    <property type="entry name" value="SusD_RagB_dom"/>
</dbReference>
<reference evidence="8" key="1">
    <citation type="submission" date="2021-04" db="EMBL/GenBank/DDBJ databases">
        <authorList>
            <person name="Rodrigo-Torres L."/>
            <person name="Arahal R. D."/>
            <person name="Lucena T."/>
        </authorList>
    </citation>
    <scope>NUCLEOTIDE SEQUENCE</scope>
    <source>
        <strain evidence="8">CECT 9275</strain>
    </source>
</reference>
<dbReference type="PROSITE" id="PS51257">
    <property type="entry name" value="PROKAR_LIPOPROTEIN"/>
    <property type="match status" value="1"/>
</dbReference>
<keyword evidence="5" id="KW-0998">Cell outer membrane</keyword>
<evidence type="ECO:0000256" key="3">
    <source>
        <dbReference type="ARBA" id="ARBA00022729"/>
    </source>
</evidence>
<evidence type="ECO:0000259" key="6">
    <source>
        <dbReference type="Pfam" id="PF07980"/>
    </source>
</evidence>
<evidence type="ECO:0000313" key="8">
    <source>
        <dbReference type="EMBL" id="CAG5008180.1"/>
    </source>
</evidence>
<dbReference type="RefSeq" id="WP_215240610.1">
    <property type="nucleotide sequence ID" value="NZ_CAJRAF010000002.1"/>
</dbReference>
<protein>
    <recommendedName>
        <fullName evidence="10">RagB/SusD family nutrient uptake outer membrane protein</fullName>
    </recommendedName>
</protein>
<keyword evidence="9" id="KW-1185">Reference proteome</keyword>
<dbReference type="CDD" id="cd08977">
    <property type="entry name" value="SusD"/>
    <property type="match status" value="1"/>
</dbReference>
<proteinExistence type="inferred from homology"/>
<keyword evidence="4" id="KW-0472">Membrane</keyword>
<dbReference type="AlphaFoldDB" id="A0A916JIV0"/>
<evidence type="ECO:0000259" key="7">
    <source>
        <dbReference type="Pfam" id="PF14322"/>
    </source>
</evidence>
<dbReference type="InterPro" id="IPR033985">
    <property type="entry name" value="SusD-like_N"/>
</dbReference>
<dbReference type="SUPFAM" id="SSF48452">
    <property type="entry name" value="TPR-like"/>
    <property type="match status" value="1"/>
</dbReference>
<keyword evidence="3" id="KW-0732">Signal</keyword>
<evidence type="ECO:0000256" key="1">
    <source>
        <dbReference type="ARBA" id="ARBA00004442"/>
    </source>
</evidence>
<comment type="caution">
    <text evidence="8">The sequence shown here is derived from an EMBL/GenBank/DDBJ whole genome shotgun (WGS) entry which is preliminary data.</text>
</comment>
<dbReference type="Proteomes" id="UP000680038">
    <property type="component" value="Unassembled WGS sequence"/>
</dbReference>
<evidence type="ECO:0000313" key="9">
    <source>
        <dbReference type="Proteomes" id="UP000680038"/>
    </source>
</evidence>
<dbReference type="InterPro" id="IPR011990">
    <property type="entry name" value="TPR-like_helical_dom_sf"/>
</dbReference>
<comment type="subcellular location">
    <subcellularLocation>
        <location evidence="1">Cell outer membrane</location>
    </subcellularLocation>
</comment>
<comment type="similarity">
    <text evidence="2">Belongs to the SusD family.</text>
</comment>
<name>A0A916JIV0_9BACT</name>
<feature type="domain" description="RagB/SusD" evidence="6">
    <location>
        <begin position="320"/>
        <end position="596"/>
    </location>
</feature>
<evidence type="ECO:0000256" key="5">
    <source>
        <dbReference type="ARBA" id="ARBA00023237"/>
    </source>
</evidence>
<evidence type="ECO:0000256" key="2">
    <source>
        <dbReference type="ARBA" id="ARBA00006275"/>
    </source>
</evidence>
<dbReference type="Gene3D" id="1.25.40.390">
    <property type="match status" value="1"/>
</dbReference>
<sequence>MNTIRNFHKLVFLLLFLLVSCQDDLLETKPLSEFTEIDTWNDPALIEAFINSIYLSVDNSFNGGDGILKGQFVDEMHDQWYSFFEFNNSLLTSDNLAGWNHEEWTKLYKSVRYCNLFLEKDAQQQLDAAFAADKALKDRMSGEVYFLRAYFYQQLVSLYGGVPIVTKVYGLSDDLEIKRSTYAECIQFIVGDLDKAASLLPMVQSGDDLGRVTKGAALALKARVLLYAASYLHNKPVAAGFTNPELLGYVDGNQNARWQAAKDAAKAVIDLGAYGLYKPLPSSKEDAIQNLTNMFIVKQTEEDIFVRFFRPETRQNNLSQVAGPNGYHLYGEDTPSGELVDDFEMADGTRFSWTNPAHAAQPYLNRDPRFYADILYNGATWKPRPPDVLPLEPEGVIQTGSWEKWDAAKGAVVIVPGLDTRNSPIENFNAGYTGYYLRKLIDPAIDGQYSGQGVPLRYIRFGEVLLNYAEACIELNQDEEARKYINMIRKRAAMPAVTESGAALKARYRNERRIELAIEDHRFYDVRRWLIAPESYVAFTGVNIVYKLNPDKTTATIPTIKPIVVQKSAWNDKAYFFPIMRDEINKNKLLIQNPGY</sequence>